<sequence length="408" mass="46705">MRIKMAPVSHVEVSSMSNKDIGEGEEGPLSVDDCRCPVCLEIFIEPVTLPCSHTFCKACFLESVDKATLCCPMCRKRVSTWARQHSRNNTLVNQNLWRRIQLCFPLQCQCRLSGQEAEDDTGVSVCSPRLSKPGELRKEYEDQITKLTEEKQALEEEQRAASEEYIQQLLAEDEEVLQEEKRRKEDDEKMARLLSNQLNSTPVSQKNLHPVKKKKEVGSGQIEKFLCPLPFKTSFTDSNKIVFQENIFTQTECPLPKLDYYGSEPPLLHPGEQSLRNQLIADGQPSSSKRKSSDWTEEEEQVVLKKQGCPSLPSSSTEREECGIFQWETELLSRRRQEEEDRRLALLLQKELDQEERQKCTDRRKGSVDAYLLRGEKREIRTPRKTTKSFIPPSPSSATSLKISSSIC</sequence>
<dbReference type="GO" id="GO:0008270">
    <property type="term" value="F:zinc ion binding"/>
    <property type="evidence" value="ECO:0007669"/>
    <property type="project" value="UniProtKB-KW"/>
</dbReference>
<evidence type="ECO:0000256" key="5">
    <source>
        <dbReference type="ARBA" id="ARBA00022723"/>
    </source>
</evidence>
<dbReference type="PANTHER" id="PTHR23328:SF1">
    <property type="entry name" value="E3 UBIQUITIN-PROTEIN LIGASE RNF168"/>
    <property type="match status" value="1"/>
</dbReference>
<dbReference type="PANTHER" id="PTHR23328">
    <property type="entry name" value="RING-TYPE DOMAIN-CONTAINING PROTEIN"/>
    <property type="match status" value="1"/>
</dbReference>
<dbReference type="PROSITE" id="PS50089">
    <property type="entry name" value="ZF_RING_2"/>
    <property type="match status" value="1"/>
</dbReference>
<evidence type="ECO:0000256" key="3">
    <source>
        <dbReference type="ARBA" id="ARBA00012483"/>
    </source>
</evidence>
<evidence type="ECO:0000256" key="12">
    <source>
        <dbReference type="SAM" id="Coils"/>
    </source>
</evidence>
<dbReference type="EC" id="2.3.2.27" evidence="3"/>
<name>A0AA88MXN7_CHASR</name>
<evidence type="ECO:0000256" key="6">
    <source>
        <dbReference type="ARBA" id="ARBA00022763"/>
    </source>
</evidence>
<dbReference type="InterPro" id="IPR018957">
    <property type="entry name" value="Znf_C3HC4_RING-type"/>
</dbReference>
<gene>
    <name evidence="15" type="ORF">Q5P01_009441</name>
</gene>
<keyword evidence="7 11" id="KW-0863">Zinc-finger</keyword>
<feature type="domain" description="RING-type" evidence="14">
    <location>
        <begin position="36"/>
        <end position="75"/>
    </location>
</feature>
<proteinExistence type="predicted"/>
<dbReference type="GO" id="GO:0031491">
    <property type="term" value="F:nucleosome binding"/>
    <property type="evidence" value="ECO:0007669"/>
    <property type="project" value="TreeGrafter"/>
</dbReference>
<keyword evidence="12" id="KW-0175">Coiled coil</keyword>
<evidence type="ECO:0000313" key="16">
    <source>
        <dbReference type="Proteomes" id="UP001187415"/>
    </source>
</evidence>
<keyword evidence="5" id="KW-0479">Metal-binding</keyword>
<dbReference type="Pfam" id="PF00097">
    <property type="entry name" value="zf-C3HC4"/>
    <property type="match status" value="1"/>
</dbReference>
<dbReference type="SUPFAM" id="SSF57850">
    <property type="entry name" value="RING/U-box"/>
    <property type="match status" value="1"/>
</dbReference>
<evidence type="ECO:0000256" key="13">
    <source>
        <dbReference type="SAM" id="MobiDB-lite"/>
    </source>
</evidence>
<accession>A0AA88MXN7</accession>
<dbReference type="InterPro" id="IPR013083">
    <property type="entry name" value="Znf_RING/FYVE/PHD"/>
</dbReference>
<dbReference type="InterPro" id="IPR051657">
    <property type="entry name" value="RNF168/RNF169_E3_ubiq-ligase"/>
</dbReference>
<keyword evidence="10" id="KW-0539">Nucleus</keyword>
<evidence type="ECO:0000256" key="8">
    <source>
        <dbReference type="ARBA" id="ARBA00022786"/>
    </source>
</evidence>
<keyword evidence="6" id="KW-0227">DNA damage</keyword>
<comment type="subcellular location">
    <subcellularLocation>
        <location evidence="2">Nucleus</location>
    </subcellularLocation>
</comment>
<evidence type="ECO:0000256" key="10">
    <source>
        <dbReference type="ARBA" id="ARBA00023242"/>
    </source>
</evidence>
<evidence type="ECO:0000256" key="9">
    <source>
        <dbReference type="ARBA" id="ARBA00022833"/>
    </source>
</evidence>
<evidence type="ECO:0000256" key="4">
    <source>
        <dbReference type="ARBA" id="ARBA00022679"/>
    </source>
</evidence>
<keyword evidence="4" id="KW-0808">Transferase</keyword>
<evidence type="ECO:0000256" key="7">
    <source>
        <dbReference type="ARBA" id="ARBA00022771"/>
    </source>
</evidence>
<comment type="catalytic activity">
    <reaction evidence="1">
        <text>S-ubiquitinyl-[E2 ubiquitin-conjugating enzyme]-L-cysteine + [acceptor protein]-L-lysine = [E2 ubiquitin-conjugating enzyme]-L-cysteine + N(6)-ubiquitinyl-[acceptor protein]-L-lysine.</text>
        <dbReference type="EC" id="2.3.2.27"/>
    </reaction>
</comment>
<organism evidence="15 16">
    <name type="scientific">Channa striata</name>
    <name type="common">Snakehead murrel</name>
    <name type="synonym">Ophicephalus striatus</name>
    <dbReference type="NCBI Taxonomy" id="64152"/>
    <lineage>
        <taxon>Eukaryota</taxon>
        <taxon>Metazoa</taxon>
        <taxon>Chordata</taxon>
        <taxon>Craniata</taxon>
        <taxon>Vertebrata</taxon>
        <taxon>Euteleostomi</taxon>
        <taxon>Actinopterygii</taxon>
        <taxon>Neopterygii</taxon>
        <taxon>Teleostei</taxon>
        <taxon>Neoteleostei</taxon>
        <taxon>Acanthomorphata</taxon>
        <taxon>Anabantaria</taxon>
        <taxon>Anabantiformes</taxon>
        <taxon>Channoidei</taxon>
        <taxon>Channidae</taxon>
        <taxon>Channa</taxon>
    </lineage>
</organism>
<dbReference type="GO" id="GO:0035861">
    <property type="term" value="C:site of double-strand break"/>
    <property type="evidence" value="ECO:0007669"/>
    <property type="project" value="TreeGrafter"/>
</dbReference>
<dbReference type="AlphaFoldDB" id="A0AA88MXN7"/>
<dbReference type="SMART" id="SM00184">
    <property type="entry name" value="RING"/>
    <property type="match status" value="1"/>
</dbReference>
<keyword evidence="16" id="KW-1185">Reference proteome</keyword>
<protein>
    <recommendedName>
        <fullName evidence="3">RING-type E3 ubiquitin transferase</fullName>
        <ecNumber evidence="3">2.3.2.27</ecNumber>
    </recommendedName>
</protein>
<dbReference type="GO" id="GO:0006302">
    <property type="term" value="P:double-strand break repair"/>
    <property type="evidence" value="ECO:0007669"/>
    <property type="project" value="TreeGrafter"/>
</dbReference>
<evidence type="ECO:0000256" key="2">
    <source>
        <dbReference type="ARBA" id="ARBA00004123"/>
    </source>
</evidence>
<dbReference type="EMBL" id="JAUPFM010000007">
    <property type="protein sequence ID" value="KAK2846442.1"/>
    <property type="molecule type" value="Genomic_DNA"/>
</dbReference>
<dbReference type="GO" id="GO:0005634">
    <property type="term" value="C:nucleus"/>
    <property type="evidence" value="ECO:0007669"/>
    <property type="project" value="UniProtKB-SubCell"/>
</dbReference>
<comment type="caution">
    <text evidence="15">The sequence shown here is derived from an EMBL/GenBank/DDBJ whole genome shotgun (WGS) entry which is preliminary data.</text>
</comment>
<dbReference type="CDD" id="cd16550">
    <property type="entry name" value="RING-HC_RNF168"/>
    <property type="match status" value="1"/>
</dbReference>
<feature type="compositionally biased region" description="Low complexity" evidence="13">
    <location>
        <begin position="396"/>
        <end position="408"/>
    </location>
</feature>
<evidence type="ECO:0000256" key="1">
    <source>
        <dbReference type="ARBA" id="ARBA00000900"/>
    </source>
</evidence>
<dbReference type="Proteomes" id="UP001187415">
    <property type="component" value="Unassembled WGS sequence"/>
</dbReference>
<feature type="region of interest" description="Disordered" evidence="13">
    <location>
        <begin position="280"/>
        <end position="299"/>
    </location>
</feature>
<evidence type="ECO:0000259" key="14">
    <source>
        <dbReference type="PROSITE" id="PS50089"/>
    </source>
</evidence>
<dbReference type="CDD" id="cd22265">
    <property type="entry name" value="UDM1_RNF168"/>
    <property type="match status" value="1"/>
</dbReference>
<evidence type="ECO:0000256" key="11">
    <source>
        <dbReference type="PROSITE-ProRule" id="PRU00175"/>
    </source>
</evidence>
<dbReference type="InterPro" id="IPR001841">
    <property type="entry name" value="Znf_RING"/>
</dbReference>
<dbReference type="Gene3D" id="3.30.40.10">
    <property type="entry name" value="Zinc/RING finger domain, C3HC4 (zinc finger)"/>
    <property type="match status" value="1"/>
</dbReference>
<feature type="region of interest" description="Disordered" evidence="13">
    <location>
        <begin position="376"/>
        <end position="408"/>
    </location>
</feature>
<dbReference type="GO" id="GO:0061630">
    <property type="term" value="F:ubiquitin protein ligase activity"/>
    <property type="evidence" value="ECO:0007669"/>
    <property type="project" value="UniProtKB-EC"/>
</dbReference>
<evidence type="ECO:0000313" key="15">
    <source>
        <dbReference type="EMBL" id="KAK2846442.1"/>
    </source>
</evidence>
<keyword evidence="9" id="KW-0862">Zinc</keyword>
<feature type="coiled-coil region" evidence="12">
    <location>
        <begin position="137"/>
        <end position="197"/>
    </location>
</feature>
<reference evidence="15" key="1">
    <citation type="submission" date="2023-07" db="EMBL/GenBank/DDBJ databases">
        <title>Chromosome-level Genome Assembly of Striped Snakehead (Channa striata).</title>
        <authorList>
            <person name="Liu H."/>
        </authorList>
    </citation>
    <scope>NUCLEOTIDE SEQUENCE</scope>
    <source>
        <strain evidence="15">Gz</strain>
        <tissue evidence="15">Muscle</tissue>
    </source>
</reference>
<keyword evidence="8" id="KW-0833">Ubl conjugation pathway</keyword>